<comment type="caution">
    <text evidence="7">The sequence shown here is derived from an EMBL/GenBank/DDBJ whole genome shotgun (WGS) entry which is preliminary data.</text>
</comment>
<evidence type="ECO:0000313" key="8">
    <source>
        <dbReference type="Proteomes" id="UP001385809"/>
    </source>
</evidence>
<keyword evidence="3" id="KW-0285">Flavoprotein</keyword>
<sequence length="504" mass="52750">MPPRSADYVVVGAGSAGCVLARRLLETTDGTVVVLEAGGSPDDLGSSTDPTRWVENIGAGHDWTYTYGPEPGLEGRTLLLSRGRVLGGSGSTNALVWVRGHRADYDGWAAGGATGWGFDEVLPAFRRSEDWQDGASEVHGAGGPVRIERCTDLHPVAQALVEAGISSGMPYLDDINIPEPLGAGPITMDVHDGVRTSTWTGHLRPVLDHERLTVVTGAQVTGLTLRGGRCVGVGFRVDGETHEIRAGRETVLCAGSIGSARLLLSSGIGPAEHLRAVGVEPVLDLPGVGENLQEHPILAGLCFEAAEELPPLRDNLEGSMAFWRSAPDVAVPDLTFVSVQIPYVSAEVAAAHPVPANAFVLAPGVMGVRSRGRLRLTADGGVDLRSNMLTDPADVDAAVAGVEIGLELADQPAFRKLVARRVAPGGTDRASLEQFVRRAALPYFHPVGTCAMGTGDDAVVDPQLRVRGIEGLRVADASVMPTITSANTNAPTVMIAERAAELIA</sequence>
<dbReference type="Pfam" id="PF05199">
    <property type="entry name" value="GMC_oxred_C"/>
    <property type="match status" value="1"/>
</dbReference>
<keyword evidence="4" id="KW-0274">FAD</keyword>
<gene>
    <name evidence="7" type="ORF">WCD74_18945</name>
</gene>
<dbReference type="InterPro" id="IPR012132">
    <property type="entry name" value="GMC_OxRdtase"/>
</dbReference>
<comment type="cofactor">
    <cofactor evidence="1">
        <name>FAD</name>
        <dbReference type="ChEBI" id="CHEBI:57692"/>
    </cofactor>
</comment>
<dbReference type="PANTHER" id="PTHR11552">
    <property type="entry name" value="GLUCOSE-METHANOL-CHOLINE GMC OXIDOREDUCTASE"/>
    <property type="match status" value="1"/>
</dbReference>
<dbReference type="Pfam" id="PF00732">
    <property type="entry name" value="GMC_oxred_N"/>
    <property type="match status" value="1"/>
</dbReference>
<dbReference type="SUPFAM" id="SSF51905">
    <property type="entry name" value="FAD/NAD(P)-binding domain"/>
    <property type="match status" value="1"/>
</dbReference>
<comment type="similarity">
    <text evidence="2">Belongs to the GMC oxidoreductase family.</text>
</comment>
<feature type="domain" description="Glucose-methanol-choline oxidoreductase N-terminal" evidence="5">
    <location>
        <begin position="7"/>
        <end position="296"/>
    </location>
</feature>
<dbReference type="PIRSF" id="PIRSF000137">
    <property type="entry name" value="Alcohol_oxidase"/>
    <property type="match status" value="1"/>
</dbReference>
<keyword evidence="8" id="KW-1185">Reference proteome</keyword>
<dbReference type="InterPro" id="IPR036188">
    <property type="entry name" value="FAD/NAD-bd_sf"/>
</dbReference>
<organism evidence="7 8">
    <name type="scientific">Actinomycetospora aurantiaca</name>
    <dbReference type="NCBI Taxonomy" id="3129233"/>
    <lineage>
        <taxon>Bacteria</taxon>
        <taxon>Bacillati</taxon>
        <taxon>Actinomycetota</taxon>
        <taxon>Actinomycetes</taxon>
        <taxon>Pseudonocardiales</taxon>
        <taxon>Pseudonocardiaceae</taxon>
        <taxon>Actinomycetospora</taxon>
    </lineage>
</organism>
<dbReference type="RefSeq" id="WP_337696430.1">
    <property type="nucleotide sequence ID" value="NZ_JBBEGN010000009.1"/>
</dbReference>
<dbReference type="EMBL" id="JBBEGN010000009">
    <property type="protein sequence ID" value="MEJ2869853.1"/>
    <property type="molecule type" value="Genomic_DNA"/>
</dbReference>
<evidence type="ECO:0000259" key="6">
    <source>
        <dbReference type="Pfam" id="PF05199"/>
    </source>
</evidence>
<feature type="domain" description="Glucose-methanol-choline oxidoreductase C-terminal" evidence="6">
    <location>
        <begin position="369"/>
        <end position="496"/>
    </location>
</feature>
<evidence type="ECO:0000256" key="3">
    <source>
        <dbReference type="ARBA" id="ARBA00022630"/>
    </source>
</evidence>
<evidence type="ECO:0000256" key="1">
    <source>
        <dbReference type="ARBA" id="ARBA00001974"/>
    </source>
</evidence>
<dbReference type="PROSITE" id="PS51257">
    <property type="entry name" value="PROKAR_LIPOPROTEIN"/>
    <property type="match status" value="1"/>
</dbReference>
<evidence type="ECO:0000259" key="5">
    <source>
        <dbReference type="Pfam" id="PF00732"/>
    </source>
</evidence>
<name>A0ABU8MRA3_9PSEU</name>
<dbReference type="Gene3D" id="3.50.50.60">
    <property type="entry name" value="FAD/NAD(P)-binding domain"/>
    <property type="match status" value="1"/>
</dbReference>
<evidence type="ECO:0000313" key="7">
    <source>
        <dbReference type="EMBL" id="MEJ2869853.1"/>
    </source>
</evidence>
<dbReference type="Proteomes" id="UP001385809">
    <property type="component" value="Unassembled WGS sequence"/>
</dbReference>
<dbReference type="PANTHER" id="PTHR11552:SF147">
    <property type="entry name" value="CHOLINE DEHYDROGENASE, MITOCHONDRIAL"/>
    <property type="match status" value="1"/>
</dbReference>
<evidence type="ECO:0000256" key="2">
    <source>
        <dbReference type="ARBA" id="ARBA00010790"/>
    </source>
</evidence>
<dbReference type="InterPro" id="IPR000172">
    <property type="entry name" value="GMC_OxRdtase_N"/>
</dbReference>
<dbReference type="Gene3D" id="3.30.560.10">
    <property type="entry name" value="Glucose Oxidase, domain 3"/>
    <property type="match status" value="1"/>
</dbReference>
<dbReference type="InterPro" id="IPR007867">
    <property type="entry name" value="GMC_OxRtase_C"/>
</dbReference>
<dbReference type="SUPFAM" id="SSF54373">
    <property type="entry name" value="FAD-linked reductases, C-terminal domain"/>
    <property type="match status" value="1"/>
</dbReference>
<protein>
    <submittedName>
        <fullName evidence="7">GMC family oxidoreductase N-terminal domain-containing protein</fullName>
    </submittedName>
</protein>
<reference evidence="7 8" key="1">
    <citation type="submission" date="2024-03" db="EMBL/GenBank/DDBJ databases">
        <title>Actinomycetospora sp. OC33-EN08, a novel actinomycete isolated from wild orchid (Aerides multiflora).</title>
        <authorList>
            <person name="Suriyachadkun C."/>
        </authorList>
    </citation>
    <scope>NUCLEOTIDE SEQUENCE [LARGE SCALE GENOMIC DNA]</scope>
    <source>
        <strain evidence="7 8">OC33-EN08</strain>
    </source>
</reference>
<proteinExistence type="inferred from homology"/>
<evidence type="ECO:0000256" key="4">
    <source>
        <dbReference type="ARBA" id="ARBA00022827"/>
    </source>
</evidence>
<accession>A0ABU8MRA3</accession>